<keyword evidence="3" id="KW-1185">Reference proteome</keyword>
<dbReference type="EMBL" id="BQNB010019770">
    <property type="protein sequence ID" value="GJT88868.1"/>
    <property type="molecule type" value="Genomic_DNA"/>
</dbReference>
<gene>
    <name evidence="2" type="ORF">Tco_1070585</name>
</gene>
<feature type="compositionally biased region" description="Polar residues" evidence="1">
    <location>
        <begin position="310"/>
        <end position="339"/>
    </location>
</feature>
<protein>
    <submittedName>
        <fullName evidence="2">Uncharacterized protein</fullName>
    </submittedName>
</protein>
<accession>A0ABQ5HNZ0</accession>
<reference evidence="2" key="2">
    <citation type="submission" date="2022-01" db="EMBL/GenBank/DDBJ databases">
        <authorList>
            <person name="Yamashiro T."/>
            <person name="Shiraishi A."/>
            <person name="Satake H."/>
            <person name="Nakayama K."/>
        </authorList>
    </citation>
    <scope>NUCLEOTIDE SEQUENCE</scope>
</reference>
<name>A0ABQ5HNZ0_9ASTR</name>
<evidence type="ECO:0000313" key="3">
    <source>
        <dbReference type="Proteomes" id="UP001151760"/>
    </source>
</evidence>
<feature type="region of interest" description="Disordered" evidence="1">
    <location>
        <begin position="301"/>
        <end position="339"/>
    </location>
</feature>
<evidence type="ECO:0000313" key="2">
    <source>
        <dbReference type="EMBL" id="GJT88868.1"/>
    </source>
</evidence>
<reference evidence="2" key="1">
    <citation type="journal article" date="2022" name="Int. J. Mol. Sci.">
        <title>Draft Genome of Tanacetum Coccineum: Genomic Comparison of Closely Related Tanacetum-Family Plants.</title>
        <authorList>
            <person name="Yamashiro T."/>
            <person name="Shiraishi A."/>
            <person name="Nakayama K."/>
            <person name="Satake H."/>
        </authorList>
    </citation>
    <scope>NUCLEOTIDE SEQUENCE</scope>
</reference>
<sequence>MSQDVILCVMNSTAVFGDSVNLEMKKSEYCNKCLDLEAELVKKKNMVELDVYTELSNRFARLEKHCISLELDIQLNQQIFQKTNHDTTINKLRNHIKSLREYVKKDRVKHEMDEIETINIELEHSVVKLLSENELLHKEIKHLKKIYKDQFDSIKNIRALFKEHCDSLITQLNSKSMENADLKGMFKLDIEPISHKLKNNRDAHEVYLEKTIENNDTLRGLVECARKQNPSESLLESACMFTKHVQELLVYVSKTCPSVTKPSEKLVVVTPMNKDKKVRFAKPVTSSSNIPKQTDFLKTIDSNKPLFPSTGVNTTTSVSESKPSGNTKKNRITRTPSSN</sequence>
<proteinExistence type="predicted"/>
<dbReference type="Proteomes" id="UP001151760">
    <property type="component" value="Unassembled WGS sequence"/>
</dbReference>
<evidence type="ECO:0000256" key="1">
    <source>
        <dbReference type="SAM" id="MobiDB-lite"/>
    </source>
</evidence>
<comment type="caution">
    <text evidence="2">The sequence shown here is derived from an EMBL/GenBank/DDBJ whole genome shotgun (WGS) entry which is preliminary data.</text>
</comment>
<organism evidence="2 3">
    <name type="scientific">Tanacetum coccineum</name>
    <dbReference type="NCBI Taxonomy" id="301880"/>
    <lineage>
        <taxon>Eukaryota</taxon>
        <taxon>Viridiplantae</taxon>
        <taxon>Streptophyta</taxon>
        <taxon>Embryophyta</taxon>
        <taxon>Tracheophyta</taxon>
        <taxon>Spermatophyta</taxon>
        <taxon>Magnoliopsida</taxon>
        <taxon>eudicotyledons</taxon>
        <taxon>Gunneridae</taxon>
        <taxon>Pentapetalae</taxon>
        <taxon>asterids</taxon>
        <taxon>campanulids</taxon>
        <taxon>Asterales</taxon>
        <taxon>Asteraceae</taxon>
        <taxon>Asteroideae</taxon>
        <taxon>Anthemideae</taxon>
        <taxon>Anthemidinae</taxon>
        <taxon>Tanacetum</taxon>
    </lineage>
</organism>